<evidence type="ECO:0000313" key="4">
    <source>
        <dbReference type="Proteomes" id="UP000030826"/>
    </source>
</evidence>
<sequence length="290" mass="31037">MSITRRFRAAPFVAGIAVLLTGCASQVVDLITSRAGYSVSKDIPYGPDPRQTYDLYVPDGATARTPLVVFIHGGSWDTGSKTIYRFVGQALTAQGFVVAIPEYRLYPEVTFPAFVEDAAEAFAAIEDKARAGADGLPGGQHPMALMGHSAGAQIAALLAFDRSYLEAAGSSQERISAFVGLAGPYDFLPLTDERYKRIFPPSLRQRSQPITYAGSNGPPTLLIHGTADKTVAADNSVSMARAIERAGGQATLRLFDDVDHLGPISAFVTALPVGDKAIRKTVFTFLRDHE</sequence>
<proteinExistence type="predicted"/>
<protein>
    <submittedName>
        <fullName evidence="3">Lipase</fullName>
    </submittedName>
</protein>
<name>A0A0B1Q8I9_9HYPH</name>
<dbReference type="RefSeq" id="WP_039188701.1">
    <property type="nucleotide sequence ID" value="NZ_JRFJ01000001.1"/>
</dbReference>
<dbReference type="GO" id="GO:0016787">
    <property type="term" value="F:hydrolase activity"/>
    <property type="evidence" value="ECO:0007669"/>
    <property type="project" value="UniProtKB-KW"/>
</dbReference>
<dbReference type="OrthoDB" id="9771666at2"/>
<dbReference type="AlphaFoldDB" id="A0A0B1Q8I9"/>
<dbReference type="Pfam" id="PF20434">
    <property type="entry name" value="BD-FAE"/>
    <property type="match status" value="1"/>
</dbReference>
<comment type="caution">
    <text evidence="3">The sequence shown here is derived from an EMBL/GenBank/DDBJ whole genome shotgun (WGS) entry which is preliminary data.</text>
</comment>
<reference evidence="3 4" key="1">
    <citation type="submission" date="2014-09" db="EMBL/GenBank/DDBJ databases">
        <title>Isolation and characterization of Aurantimonas altamirensis ON-56566 from clinical sample following a dog bite.</title>
        <authorList>
            <person name="Eshaghi A."/>
            <person name="Li A."/>
            <person name="Shahinas D."/>
            <person name="Bahn P."/>
            <person name="Kus J.V."/>
            <person name="Patel S.N."/>
        </authorList>
    </citation>
    <scope>NUCLEOTIDE SEQUENCE [LARGE SCALE GENOMIC DNA]</scope>
    <source>
        <strain evidence="3 4">ON-56566</strain>
    </source>
</reference>
<keyword evidence="1" id="KW-0378">Hydrolase</keyword>
<dbReference type="PANTHER" id="PTHR48081:SF9">
    <property type="entry name" value="CARBOXYLESTERASE"/>
    <property type="match status" value="1"/>
</dbReference>
<dbReference type="SUPFAM" id="SSF53474">
    <property type="entry name" value="alpha/beta-Hydrolases"/>
    <property type="match status" value="1"/>
</dbReference>
<evidence type="ECO:0000259" key="2">
    <source>
        <dbReference type="Pfam" id="PF20434"/>
    </source>
</evidence>
<dbReference type="EMBL" id="JRFJ01000001">
    <property type="protein sequence ID" value="KHJ55691.1"/>
    <property type="molecule type" value="Genomic_DNA"/>
</dbReference>
<accession>A0A0B1Q8I9</accession>
<evidence type="ECO:0000313" key="3">
    <source>
        <dbReference type="EMBL" id="KHJ55691.1"/>
    </source>
</evidence>
<evidence type="ECO:0000256" key="1">
    <source>
        <dbReference type="ARBA" id="ARBA00022801"/>
    </source>
</evidence>
<gene>
    <name evidence="3" type="ORF">LA66_03340</name>
</gene>
<dbReference type="InterPro" id="IPR029058">
    <property type="entry name" value="AB_hydrolase_fold"/>
</dbReference>
<dbReference type="STRING" id="370622.LA66_03340"/>
<dbReference type="Gene3D" id="3.40.50.1820">
    <property type="entry name" value="alpha/beta hydrolase"/>
    <property type="match status" value="1"/>
</dbReference>
<dbReference type="PROSITE" id="PS51257">
    <property type="entry name" value="PROKAR_LIPOPROTEIN"/>
    <property type="match status" value="1"/>
</dbReference>
<dbReference type="Proteomes" id="UP000030826">
    <property type="component" value="Unassembled WGS sequence"/>
</dbReference>
<organism evidence="3 4">
    <name type="scientific">Aureimonas altamirensis</name>
    <dbReference type="NCBI Taxonomy" id="370622"/>
    <lineage>
        <taxon>Bacteria</taxon>
        <taxon>Pseudomonadati</taxon>
        <taxon>Pseudomonadota</taxon>
        <taxon>Alphaproteobacteria</taxon>
        <taxon>Hyphomicrobiales</taxon>
        <taxon>Aurantimonadaceae</taxon>
        <taxon>Aureimonas</taxon>
    </lineage>
</organism>
<dbReference type="PANTHER" id="PTHR48081">
    <property type="entry name" value="AB HYDROLASE SUPERFAMILY PROTEIN C4A8.06C"/>
    <property type="match status" value="1"/>
</dbReference>
<dbReference type="InterPro" id="IPR050300">
    <property type="entry name" value="GDXG_lipolytic_enzyme"/>
</dbReference>
<dbReference type="InterPro" id="IPR049492">
    <property type="entry name" value="BD-FAE-like_dom"/>
</dbReference>
<feature type="domain" description="BD-FAE-like" evidence="2">
    <location>
        <begin position="54"/>
        <end position="241"/>
    </location>
</feature>